<accession>A0A7R9H6X7</accession>
<dbReference type="InterPro" id="IPR036517">
    <property type="entry name" value="FF_domain_sf"/>
</dbReference>
<dbReference type="GO" id="GO:0070063">
    <property type="term" value="F:RNA polymerase binding"/>
    <property type="evidence" value="ECO:0007669"/>
    <property type="project" value="InterPro"/>
</dbReference>
<dbReference type="SMART" id="SM00441">
    <property type="entry name" value="FF"/>
    <property type="match status" value="4"/>
</dbReference>
<dbReference type="InterPro" id="IPR045148">
    <property type="entry name" value="TCRG1-like"/>
</dbReference>
<feature type="region of interest" description="Disordered" evidence="2">
    <location>
        <begin position="422"/>
        <end position="444"/>
    </location>
</feature>
<organism evidence="4">
    <name type="scientific">Timema poppense</name>
    <name type="common">Walking stick</name>
    <dbReference type="NCBI Taxonomy" id="170557"/>
    <lineage>
        <taxon>Eukaryota</taxon>
        <taxon>Metazoa</taxon>
        <taxon>Ecdysozoa</taxon>
        <taxon>Arthropoda</taxon>
        <taxon>Hexapoda</taxon>
        <taxon>Insecta</taxon>
        <taxon>Pterygota</taxon>
        <taxon>Neoptera</taxon>
        <taxon>Polyneoptera</taxon>
        <taxon>Phasmatodea</taxon>
        <taxon>Timematodea</taxon>
        <taxon>Timematoidea</taxon>
        <taxon>Timematidae</taxon>
        <taxon>Timema</taxon>
    </lineage>
</organism>
<dbReference type="AlphaFoldDB" id="A0A7R9H6X7"/>
<feature type="region of interest" description="Disordered" evidence="2">
    <location>
        <begin position="186"/>
        <end position="226"/>
    </location>
</feature>
<evidence type="ECO:0000256" key="1">
    <source>
        <dbReference type="ARBA" id="ARBA00022737"/>
    </source>
</evidence>
<dbReference type="EMBL" id="OD005124">
    <property type="protein sequence ID" value="CAD7411056.1"/>
    <property type="molecule type" value="Genomic_DNA"/>
</dbReference>
<sequence>MQCPVTVCVYVKPLPMPQLTVAPIARYFQVKRDFMALLREHPDIDRHARYGDIKKRLDSDPRYKAVESSTAREDWFREHVKLLKDERKREKERDREKRDREKHEGKDRDKSRDKDRDRERGEKKDKERDRVRGGRRKTKRESVTEIRIRRKKRKKRRKKWNLRRMERVQRLVPLWPWPSDAEVSLFQDEVGPNSEDEREKEQKDKERQARVEASLREREKEVQRTLATHLRDRDKEREQHKHDEAVQHFNALLADLVRNSELAWREAKRQLRKDHRWELAELLDREEKEKFFNEHIEQLSKKKKEKFRELLDETEGVSLTSSWKEIKKAIKEDPRYTKFSSSDRKCEREFKEYIKDKLVGTKTDFRELLQETKLIGHKTLKLVQENENHMHEIEEILKKDKRYLVLDYMPEERTKLIMTYLEDLDKRGPPPPPTASEPTRRPAK</sequence>
<proteinExistence type="predicted"/>
<evidence type="ECO:0000256" key="2">
    <source>
        <dbReference type="SAM" id="MobiDB-lite"/>
    </source>
</evidence>
<gene>
    <name evidence="4" type="ORF">TPSB3V08_LOCUS7679</name>
</gene>
<dbReference type="InterPro" id="IPR002713">
    <property type="entry name" value="FF_domain"/>
</dbReference>
<reference evidence="4" key="1">
    <citation type="submission" date="2020-11" db="EMBL/GenBank/DDBJ databases">
        <authorList>
            <person name="Tran Van P."/>
        </authorList>
    </citation>
    <scope>NUCLEOTIDE SEQUENCE</scope>
</reference>
<feature type="domain" description="FF" evidence="3">
    <location>
        <begin position="298"/>
        <end position="356"/>
    </location>
</feature>
<name>A0A7R9H6X7_TIMPO</name>
<dbReference type="Gene3D" id="1.10.10.440">
    <property type="entry name" value="FF domain"/>
    <property type="match status" value="4"/>
</dbReference>
<dbReference type="PANTHER" id="PTHR15377">
    <property type="entry name" value="TRANSCRIPTION ELONGATION REGULATOR 1"/>
    <property type="match status" value="1"/>
</dbReference>
<feature type="compositionally biased region" description="Basic and acidic residues" evidence="2">
    <location>
        <begin position="87"/>
        <end position="132"/>
    </location>
</feature>
<feature type="compositionally biased region" description="Basic and acidic residues" evidence="2">
    <location>
        <begin position="195"/>
        <end position="226"/>
    </location>
</feature>
<evidence type="ECO:0000259" key="3">
    <source>
        <dbReference type="PROSITE" id="PS51676"/>
    </source>
</evidence>
<dbReference type="FunFam" id="1.10.10.440:FF:000006">
    <property type="entry name" value="Transcription elongation regulator 1 (CA150)"/>
    <property type="match status" value="1"/>
</dbReference>
<feature type="region of interest" description="Disordered" evidence="2">
    <location>
        <begin position="87"/>
        <end position="159"/>
    </location>
</feature>
<dbReference type="FunFam" id="1.10.10.440:FF:000008">
    <property type="entry name" value="Transcription elongation regulator 1 (CA150)"/>
    <property type="match status" value="1"/>
</dbReference>
<keyword evidence="1" id="KW-0677">Repeat</keyword>
<dbReference type="Pfam" id="PF01846">
    <property type="entry name" value="FF"/>
    <property type="match status" value="4"/>
</dbReference>
<protein>
    <recommendedName>
        <fullName evidence="3">FF domain-containing protein</fullName>
    </recommendedName>
</protein>
<dbReference type="PROSITE" id="PS51676">
    <property type="entry name" value="FF"/>
    <property type="match status" value="1"/>
</dbReference>
<dbReference type="FunFam" id="1.10.10.440:FF:000005">
    <property type="entry name" value="Transcription elongation regulator 1 (CA150)"/>
    <property type="match status" value="1"/>
</dbReference>
<feature type="compositionally biased region" description="Basic residues" evidence="2">
    <location>
        <begin position="148"/>
        <end position="159"/>
    </location>
</feature>
<evidence type="ECO:0000313" key="4">
    <source>
        <dbReference type="EMBL" id="CAD7411056.1"/>
    </source>
</evidence>
<dbReference type="GO" id="GO:0003712">
    <property type="term" value="F:transcription coregulator activity"/>
    <property type="evidence" value="ECO:0007669"/>
    <property type="project" value="TreeGrafter"/>
</dbReference>
<dbReference type="GO" id="GO:0005634">
    <property type="term" value="C:nucleus"/>
    <property type="evidence" value="ECO:0007669"/>
    <property type="project" value="TreeGrafter"/>
</dbReference>
<dbReference type="PANTHER" id="PTHR15377:SF3">
    <property type="entry name" value="WW DOMAIN-CONTAINING PROTEIN"/>
    <property type="match status" value="1"/>
</dbReference>
<dbReference type="SUPFAM" id="SSF81698">
    <property type="entry name" value="FF domain"/>
    <property type="match status" value="3"/>
</dbReference>